<proteinExistence type="predicted"/>
<reference evidence="1 2" key="1">
    <citation type="submission" date="2019-06" db="EMBL/GenBank/DDBJ databases">
        <authorList>
            <person name="Palmer J.M."/>
        </authorList>
    </citation>
    <scope>NUCLEOTIDE SEQUENCE [LARGE SCALE GENOMIC DNA]</scope>
    <source>
        <strain evidence="1 2">TWF106</strain>
    </source>
</reference>
<dbReference type="Proteomes" id="UP000472727">
    <property type="component" value="Unassembled WGS sequence"/>
</dbReference>
<comment type="caution">
    <text evidence="1">The sequence shown here is derived from an EMBL/GenBank/DDBJ whole genome shotgun (WGS) entry which is preliminary data.</text>
</comment>
<organism evidence="1 2">
    <name type="scientific">Orbilia oligospora</name>
    <name type="common">Nematode-trapping fungus</name>
    <name type="synonym">Arthrobotrys oligospora</name>
    <dbReference type="NCBI Taxonomy" id="2813651"/>
    <lineage>
        <taxon>Eukaryota</taxon>
        <taxon>Fungi</taxon>
        <taxon>Dikarya</taxon>
        <taxon>Ascomycota</taxon>
        <taxon>Pezizomycotina</taxon>
        <taxon>Orbiliomycetes</taxon>
        <taxon>Orbiliales</taxon>
        <taxon>Orbiliaceae</taxon>
        <taxon>Orbilia</taxon>
    </lineage>
</organism>
<accession>A0A7C8QTA0</accession>
<evidence type="ECO:0008006" key="3">
    <source>
        <dbReference type="Google" id="ProtNLM"/>
    </source>
</evidence>
<protein>
    <recommendedName>
        <fullName evidence="3">NB-ARC domain-containing protein</fullName>
    </recommendedName>
</protein>
<evidence type="ECO:0000313" key="1">
    <source>
        <dbReference type="EMBL" id="KAF3223469.1"/>
    </source>
</evidence>
<dbReference type="EMBL" id="WIWS01000022">
    <property type="protein sequence ID" value="KAF3223469.1"/>
    <property type="molecule type" value="Genomic_DNA"/>
</dbReference>
<dbReference type="SUPFAM" id="SSF52540">
    <property type="entry name" value="P-loop containing nucleoside triphosphate hydrolases"/>
    <property type="match status" value="1"/>
</dbReference>
<name>A0A7C8QTA0_ORBOL</name>
<gene>
    <name evidence="1" type="ORF">TWF106_004861</name>
</gene>
<evidence type="ECO:0000313" key="2">
    <source>
        <dbReference type="Proteomes" id="UP000472727"/>
    </source>
</evidence>
<dbReference type="AlphaFoldDB" id="A0A7C8QTA0"/>
<dbReference type="InterPro" id="IPR027417">
    <property type="entry name" value="P-loop_NTPase"/>
</dbReference>
<sequence length="1227" mass="137468">MEAIGLAASIVGLIAASAKFIPWLVDISNKIADVPDSVRTMMLELNETSIILKGVQAYIIEEEQVAAHRKSLISLENISITLTGFVVTYSDLEKHLDFVKTGGEISSFDRSKWVLREKDILDVVRRLQNHKASLSLILNIINASSQRKAAQLTENLCRSVKEALEQNQGLLAQLEHRKYIHEASIFGGVALPAPDIATIRGSDIKDGDSTSSTTNSTTRSLSKFSLPSLPFSIRATRQRQSSSLAFEKDLITSWVYRRSGFNLSKSSIWSREGSERGVALSTLSQLTWARVSNVSVFNLPIFQTDIYNGYHYDYPNHGYGLSEQPRVTATESGSATIEMKSWRRKIEFTRQQKPIVHQIPNLPNNRLIGRDDILARLETYLSLKTVVQRGSLTVFKETGSEVFPIINSEEEIDRKENTRVFVLWGGIGTGKTRLALEYAYKAGGGLPTPRSASENGMSSFSSSIHADKIDPPYSYIVWIDAKTKESAKSAFLDFAKSLNLELDFQTSGVQLIVDYLNSCGLPWLLIFDDVIDVEAIEGCWPRSSKGSIIITTRDPEFCLYLSWKASSDGAMQGQINMKRQPCFPESWFYQEAPGLVGDSAIQLFKSLSFSGSDLTTGIQEAKLIAAIGSSPSLIYAAAEAVNLGLISIVDICGQGYVDFEILAVAENYFKTTKRESTDSITPKLRYREIISQWDDEISRMTAQLTDTSILHLAVCFTSNPLEDEISYWIAARLQSKGADEQVAEISIVDGTQSKEMPNRGAEMASFFGNKLSSSLWGARRLLGGFPRSSYNFYQFGGTFRRYLAEKITCIEEKSLLDLSLTFASDVVSLNRVGGPGDDPGPPSATSPVKDHGPSFMGIQGLYQLLVNYFNVPYRLVFTPNFLTKLRQGIGEIIIRGGGHESALDQVAGYLSIRPVMHKYKGEPVVYGNYANIAFEMAAFRTIYGANASRDCDWDTAIVHYRHTGKELLKACQYALSSSRTLANGKRLVMWPMKRLIIFNTKIARCLHGLGKQKSAVYELEMESASAGTWFDEWKPLISSASQEQLGATSWHFYNSYRCGYAHITLGIIQIRQQELEAAEKTLESAILCFAQCRKIDYILYYATTADALLGWVQADLRKHNDAIHYLEAAHTNYSSHYWDSVSLYRDGYGEVKKRLCRLEYMLSLSYDQLENKQKNVYWRERAEFSRQSLAPQRSEAMTEKEKYESLTDFGVSDLFSTEEVMMDWMIM</sequence>
<dbReference type="Gene3D" id="3.40.50.300">
    <property type="entry name" value="P-loop containing nucleotide triphosphate hydrolases"/>
    <property type="match status" value="1"/>
</dbReference>